<dbReference type="RefSeq" id="WP_119368772.1">
    <property type="nucleotide sequence ID" value="NZ_QWLL01000008.1"/>
</dbReference>
<accession>A0A399MCL5</accession>
<evidence type="ECO:0000313" key="4">
    <source>
        <dbReference type="Proteomes" id="UP000265875"/>
    </source>
</evidence>
<evidence type="ECO:0000259" key="2">
    <source>
        <dbReference type="PROSITE" id="PS50943"/>
    </source>
</evidence>
<dbReference type="Proteomes" id="UP000265875">
    <property type="component" value="Unassembled WGS sequence"/>
</dbReference>
<dbReference type="AlphaFoldDB" id="A0A399MCL5"/>
<dbReference type="InterPro" id="IPR010982">
    <property type="entry name" value="Lambda_DNA-bd_dom_sf"/>
</dbReference>
<dbReference type="PROSITE" id="PS50943">
    <property type="entry name" value="HTH_CROC1"/>
    <property type="match status" value="1"/>
</dbReference>
<gene>
    <name evidence="3" type="ORF">D0894_03465</name>
</gene>
<dbReference type="InterPro" id="IPR001387">
    <property type="entry name" value="Cro/C1-type_HTH"/>
</dbReference>
<reference evidence="3 4" key="1">
    <citation type="submission" date="2018-08" db="EMBL/GenBank/DDBJ databases">
        <title>Draft genome sequence of the cyanotroph, Pseudomonas monteilii BCN3.</title>
        <authorList>
            <person name="Jones L.B."/>
            <person name="Kunz D.A."/>
        </authorList>
    </citation>
    <scope>NUCLEOTIDE SEQUENCE [LARGE SCALE GENOMIC DNA]</scope>
    <source>
        <strain evidence="3 4">BCN3</strain>
    </source>
</reference>
<dbReference type="CDD" id="cd00093">
    <property type="entry name" value="HTH_XRE"/>
    <property type="match status" value="1"/>
</dbReference>
<dbReference type="SMART" id="SM00530">
    <property type="entry name" value="HTH_XRE"/>
    <property type="match status" value="1"/>
</dbReference>
<dbReference type="EMBL" id="QWLL01000008">
    <property type="protein sequence ID" value="RII79501.1"/>
    <property type="molecule type" value="Genomic_DNA"/>
</dbReference>
<comment type="caution">
    <text evidence="3">The sequence shown here is derived from an EMBL/GenBank/DDBJ whole genome shotgun (WGS) entry which is preliminary data.</text>
</comment>
<dbReference type="Pfam" id="PF01381">
    <property type="entry name" value="HTH_3"/>
    <property type="match status" value="1"/>
</dbReference>
<organism evidence="3 4">
    <name type="scientific">Pseudomonas monteilii</name>
    <dbReference type="NCBI Taxonomy" id="76759"/>
    <lineage>
        <taxon>Bacteria</taxon>
        <taxon>Pseudomonadati</taxon>
        <taxon>Pseudomonadota</taxon>
        <taxon>Gammaproteobacteria</taxon>
        <taxon>Pseudomonadales</taxon>
        <taxon>Pseudomonadaceae</taxon>
        <taxon>Pseudomonas</taxon>
    </lineage>
</organism>
<feature type="region of interest" description="Disordered" evidence="1">
    <location>
        <begin position="129"/>
        <end position="163"/>
    </location>
</feature>
<feature type="domain" description="HTH cro/C1-type" evidence="2">
    <location>
        <begin position="31"/>
        <end position="86"/>
    </location>
</feature>
<evidence type="ECO:0000313" key="3">
    <source>
        <dbReference type="EMBL" id="RII79501.1"/>
    </source>
</evidence>
<dbReference type="GO" id="GO:0003677">
    <property type="term" value="F:DNA binding"/>
    <property type="evidence" value="ECO:0007669"/>
    <property type="project" value="InterPro"/>
</dbReference>
<dbReference type="SUPFAM" id="SSF47413">
    <property type="entry name" value="lambda repressor-like DNA-binding domains"/>
    <property type="match status" value="1"/>
</dbReference>
<dbReference type="Gene3D" id="1.10.260.40">
    <property type="entry name" value="lambda repressor-like DNA-binding domains"/>
    <property type="match status" value="1"/>
</dbReference>
<proteinExistence type="predicted"/>
<protein>
    <submittedName>
        <fullName evidence="3">XRE family transcriptional regulator</fullName>
    </submittedName>
</protein>
<sequence length="163" mass="17295">MKKLQPEERAQLVEEIVKRNAAGLDPIGTSIRRLRLEVTGLDQETFAAMCKISTKSLYELESGKSNPKLSTLEAVLRLFGIRMGMVMTAKDNPTATVAGNIVGQLKAGGPIAVAARPVANLSPLASSYAVAGPKRGKSPAAAKAKKEVSRPASPRARKSSQEK</sequence>
<name>A0A399MCL5_9PSED</name>
<evidence type="ECO:0000256" key="1">
    <source>
        <dbReference type="SAM" id="MobiDB-lite"/>
    </source>
</evidence>